<dbReference type="SUPFAM" id="SSF50022">
    <property type="entry name" value="ISP domain"/>
    <property type="match status" value="1"/>
</dbReference>
<dbReference type="Pfam" id="PF14759">
    <property type="entry name" value="Reductase_C"/>
    <property type="match status" value="1"/>
</dbReference>
<dbReference type="SUPFAM" id="SSF51905">
    <property type="entry name" value="FAD/NAD(P)-binding domain"/>
    <property type="match status" value="1"/>
</dbReference>
<dbReference type="Gene3D" id="3.50.50.60">
    <property type="entry name" value="FAD/NAD(P)-binding domain"/>
    <property type="match status" value="2"/>
</dbReference>
<gene>
    <name evidence="10" type="ORF">NITMOv2_1384</name>
</gene>
<dbReference type="AlphaFoldDB" id="A0A0K2GA10"/>
<dbReference type="Gene3D" id="3.30.390.30">
    <property type="match status" value="1"/>
</dbReference>
<dbReference type="GO" id="GO:0008860">
    <property type="term" value="F:ferredoxin-NAD+ reductase activity"/>
    <property type="evidence" value="ECO:0007669"/>
    <property type="project" value="UniProtKB-EC"/>
</dbReference>
<evidence type="ECO:0000256" key="4">
    <source>
        <dbReference type="ARBA" id="ARBA00022723"/>
    </source>
</evidence>
<dbReference type="STRING" id="42253.NITMOv2_1384"/>
<dbReference type="InterPro" id="IPR023753">
    <property type="entry name" value="FAD/NAD-binding_dom"/>
</dbReference>
<evidence type="ECO:0000256" key="8">
    <source>
        <dbReference type="ARBA" id="ARBA00023014"/>
    </source>
</evidence>
<dbReference type="GO" id="GO:0046872">
    <property type="term" value="F:metal ion binding"/>
    <property type="evidence" value="ECO:0007669"/>
    <property type="project" value="UniProtKB-KW"/>
</dbReference>
<evidence type="ECO:0000256" key="1">
    <source>
        <dbReference type="ARBA" id="ARBA00001974"/>
    </source>
</evidence>
<dbReference type="InterPro" id="IPR036922">
    <property type="entry name" value="Rieske_2Fe-2S_sf"/>
</dbReference>
<dbReference type="InterPro" id="IPR017941">
    <property type="entry name" value="Rieske_2Fe-2S"/>
</dbReference>
<organism evidence="10 11">
    <name type="scientific">Nitrospira moscoviensis</name>
    <dbReference type="NCBI Taxonomy" id="42253"/>
    <lineage>
        <taxon>Bacteria</taxon>
        <taxon>Pseudomonadati</taxon>
        <taxon>Nitrospirota</taxon>
        <taxon>Nitrospiria</taxon>
        <taxon>Nitrospirales</taxon>
        <taxon>Nitrospiraceae</taxon>
        <taxon>Nitrospira</taxon>
    </lineage>
</organism>
<dbReference type="RefSeq" id="WP_053379067.1">
    <property type="nucleotide sequence ID" value="NZ_CP011801.1"/>
</dbReference>
<evidence type="ECO:0000259" key="9">
    <source>
        <dbReference type="PROSITE" id="PS51296"/>
    </source>
</evidence>
<keyword evidence="2" id="KW-0285">Flavoprotein</keyword>
<protein>
    <submittedName>
        <fullName evidence="10">Ferredoxin--NAD(+) reductase</fullName>
        <ecNumber evidence="10">1.18.1.3</ecNumber>
    </submittedName>
</protein>
<dbReference type="PATRIC" id="fig|42253.5.peg.1355"/>
<dbReference type="InterPro" id="IPR016156">
    <property type="entry name" value="FAD/NAD-linked_Rdtase_dimer_sf"/>
</dbReference>
<dbReference type="Pfam" id="PF00355">
    <property type="entry name" value="Rieske"/>
    <property type="match status" value="1"/>
</dbReference>
<dbReference type="GO" id="GO:0016651">
    <property type="term" value="F:oxidoreductase activity, acting on NAD(P)H"/>
    <property type="evidence" value="ECO:0007669"/>
    <property type="project" value="TreeGrafter"/>
</dbReference>
<dbReference type="InterPro" id="IPR028202">
    <property type="entry name" value="Reductase_C"/>
</dbReference>
<dbReference type="InterPro" id="IPR050446">
    <property type="entry name" value="FAD-oxidoreductase/Apoptosis"/>
</dbReference>
<comment type="cofactor">
    <cofactor evidence="1">
        <name>FAD</name>
        <dbReference type="ChEBI" id="CHEBI:57692"/>
    </cofactor>
</comment>
<evidence type="ECO:0000313" key="10">
    <source>
        <dbReference type="EMBL" id="ALA57811.1"/>
    </source>
</evidence>
<dbReference type="InterPro" id="IPR036188">
    <property type="entry name" value="FAD/NAD-bd_sf"/>
</dbReference>
<dbReference type="PROSITE" id="PS51296">
    <property type="entry name" value="RIESKE"/>
    <property type="match status" value="1"/>
</dbReference>
<name>A0A0K2GA10_NITMO</name>
<evidence type="ECO:0000256" key="2">
    <source>
        <dbReference type="ARBA" id="ARBA00022630"/>
    </source>
</evidence>
<evidence type="ECO:0000313" key="11">
    <source>
        <dbReference type="Proteomes" id="UP000069205"/>
    </source>
</evidence>
<reference evidence="10 11" key="1">
    <citation type="journal article" date="2015" name="Proc. Natl. Acad. Sci. U.S.A.">
        <title>Expanded metabolic versatility of ubiquitous nitrite-oxidizing bacteria from the genus Nitrospira.</title>
        <authorList>
            <person name="Koch H."/>
            <person name="Lucker S."/>
            <person name="Albertsen M."/>
            <person name="Kitzinger K."/>
            <person name="Herbold C."/>
            <person name="Spieck E."/>
            <person name="Nielsen P.H."/>
            <person name="Wagner M."/>
            <person name="Daims H."/>
        </authorList>
    </citation>
    <scope>NUCLEOTIDE SEQUENCE [LARGE SCALE GENOMIC DNA]</scope>
    <source>
        <strain evidence="10 11">NSP M-1</strain>
    </source>
</reference>
<dbReference type="Proteomes" id="UP000069205">
    <property type="component" value="Chromosome"/>
</dbReference>
<evidence type="ECO:0000256" key="7">
    <source>
        <dbReference type="ARBA" id="ARBA00023004"/>
    </source>
</evidence>
<feature type="domain" description="Rieske" evidence="9">
    <location>
        <begin position="16"/>
        <end position="111"/>
    </location>
</feature>
<dbReference type="EC" id="1.18.1.3" evidence="10"/>
<dbReference type="Gene3D" id="2.102.10.10">
    <property type="entry name" value="Rieske [2Fe-2S] iron-sulphur domain"/>
    <property type="match status" value="1"/>
</dbReference>
<keyword evidence="3" id="KW-0001">2Fe-2S</keyword>
<dbReference type="GO" id="GO:0051537">
    <property type="term" value="F:2 iron, 2 sulfur cluster binding"/>
    <property type="evidence" value="ECO:0007669"/>
    <property type="project" value="UniProtKB-KW"/>
</dbReference>
<dbReference type="PANTHER" id="PTHR43557">
    <property type="entry name" value="APOPTOSIS-INDUCING FACTOR 1"/>
    <property type="match status" value="1"/>
</dbReference>
<proteinExistence type="predicted"/>
<accession>A0A0K2GA10</accession>
<dbReference type="GO" id="GO:0005737">
    <property type="term" value="C:cytoplasm"/>
    <property type="evidence" value="ECO:0007669"/>
    <property type="project" value="TreeGrafter"/>
</dbReference>
<keyword evidence="4" id="KW-0479">Metal-binding</keyword>
<dbReference type="SUPFAM" id="SSF55424">
    <property type="entry name" value="FAD/NAD-linked reductases, dimerisation (C-terminal) domain"/>
    <property type="match status" value="1"/>
</dbReference>
<keyword evidence="6 10" id="KW-0560">Oxidoreductase</keyword>
<dbReference type="PRINTS" id="PR00411">
    <property type="entry name" value="PNDRDTASEI"/>
</dbReference>
<evidence type="ECO:0000256" key="6">
    <source>
        <dbReference type="ARBA" id="ARBA00023002"/>
    </source>
</evidence>
<dbReference type="CDD" id="cd03478">
    <property type="entry name" value="Rieske_AIFL_N"/>
    <property type="match status" value="1"/>
</dbReference>
<dbReference type="PANTHER" id="PTHR43557:SF2">
    <property type="entry name" value="RIESKE DOMAIN-CONTAINING PROTEIN-RELATED"/>
    <property type="match status" value="1"/>
</dbReference>
<keyword evidence="8" id="KW-0411">Iron-sulfur</keyword>
<keyword evidence="5" id="KW-0274">FAD</keyword>
<sequence>MSETGGGQLSGPDVGTEGVALSELREGAMLLGHFGGEPVLLIRKGNAVHGMGTKCTHYGGPLEQGLFDGTTVRCPWHRACFRPETGKAVHAPAIDPVPCYTAERRGDRVFVTGTKSAAVARAPLEAPPASVVIVGGGAAGFAAAEMLRRLGYQQPVTMISADDAGPYDRPNISKDYLAGTAPEEWIPLRAPDWYRDTRIDLLTGRRVVRLRPDARAVEIDDGRRLEYGALLLATGASPIRLDVPGAQLPHVHYLRTLRDSRTIIERTTKARHAVVVGASFIGLEVAASLRARNLEVHVVAPEEIPMQRVLGVELGRLVREVHEQHGVKFHLGQTVATIAERSVTLKNGSRLDADLVVVGIGVRPNVELAEQAGLRIERGVLVDEYLRTSAPGIWAAGDIARWPDRYSGSAIRVEHWVVAERHGQAAARNMLGETQPYTAAPFFWSMHYDMAISYVGYAHEWDEVKIAGSIPDRNCLAAYRKNGKTLAVASINRDVDSMKIQVAMERGDVAAVESIVEGS</sequence>
<evidence type="ECO:0000256" key="3">
    <source>
        <dbReference type="ARBA" id="ARBA00022714"/>
    </source>
</evidence>
<dbReference type="Pfam" id="PF07992">
    <property type="entry name" value="Pyr_redox_2"/>
    <property type="match status" value="1"/>
</dbReference>
<dbReference type="OrthoDB" id="7809559at2"/>
<evidence type="ECO:0000256" key="5">
    <source>
        <dbReference type="ARBA" id="ARBA00022827"/>
    </source>
</evidence>
<dbReference type="EMBL" id="CP011801">
    <property type="protein sequence ID" value="ALA57811.1"/>
    <property type="molecule type" value="Genomic_DNA"/>
</dbReference>
<dbReference type="PRINTS" id="PR00368">
    <property type="entry name" value="FADPNR"/>
</dbReference>
<dbReference type="KEGG" id="nmv:NITMOv2_1384"/>
<keyword evidence="11" id="KW-1185">Reference proteome</keyword>
<keyword evidence="7" id="KW-0408">Iron</keyword>